<dbReference type="EMBL" id="JBIHSF010000011">
    <property type="protein sequence ID" value="MFH0262979.1"/>
    <property type="molecule type" value="Genomic_DNA"/>
</dbReference>
<proteinExistence type="predicted"/>
<sequence>MKAKLLLLAIVSVMTGCASSMPEKAEMTSLNDGHTYTEQDYNKGEKGFFWRSDELKKDEYQNIIVHDVNIHLSDSIKSKVAEADIEQFEQQIKDSLAEKTQKLFPNDTTSDHQAIVDVNIIKVEDIGEDVKAREIIPIGAVVALVKEAAGTRDRSVRLVVDVDVKDQKDGHLLARRVFVVNNNGVLENDKSKITGKILDADVNKITEQGVDFILHTMYM</sequence>
<dbReference type="Proteomes" id="UP001607125">
    <property type="component" value="Unassembled WGS sequence"/>
</dbReference>
<dbReference type="InterPro" id="IPR021747">
    <property type="entry name" value="DUF3313"/>
</dbReference>
<accession>A0ABW7IMY7</accession>
<keyword evidence="1" id="KW-0732">Signal</keyword>
<gene>
    <name evidence="2" type="ORF">ACGRH2_21535</name>
</gene>
<evidence type="ECO:0000256" key="1">
    <source>
        <dbReference type="SAM" id="SignalP"/>
    </source>
</evidence>
<protein>
    <submittedName>
        <fullName evidence="2">DUF3313 family protein</fullName>
    </submittedName>
</protein>
<evidence type="ECO:0000313" key="2">
    <source>
        <dbReference type="EMBL" id="MFH0262979.1"/>
    </source>
</evidence>
<reference evidence="2 3" key="1">
    <citation type="submission" date="2024-10" db="EMBL/GenBank/DDBJ databases">
        <authorList>
            <person name="Yibar A."/>
            <person name="Saticioglu I.B."/>
            <person name="Duman M."/>
            <person name="Ajmi N."/>
            <person name="Gurler F."/>
            <person name="Ay H."/>
            <person name="Onuk E."/>
            <person name="Guler S."/>
            <person name="Romalde J.L."/>
        </authorList>
    </citation>
    <scope>NUCLEOTIDE SEQUENCE [LARGE SCALE GENOMIC DNA]</scope>
    <source>
        <strain evidence="2 3">1-TCBS-B</strain>
    </source>
</reference>
<feature type="chain" id="PRO_5047149267" evidence="1">
    <location>
        <begin position="21"/>
        <end position="219"/>
    </location>
</feature>
<comment type="caution">
    <text evidence="2">The sequence shown here is derived from an EMBL/GenBank/DDBJ whole genome shotgun (WGS) entry which is preliminary data.</text>
</comment>
<feature type="signal peptide" evidence="1">
    <location>
        <begin position="1"/>
        <end position="20"/>
    </location>
</feature>
<dbReference type="RefSeq" id="WP_394629977.1">
    <property type="nucleotide sequence ID" value="NZ_JBIHSF010000011.1"/>
</dbReference>
<name>A0ABW7IMY7_9VIBR</name>
<dbReference type="Pfam" id="PF11769">
    <property type="entry name" value="DUF3313"/>
    <property type="match status" value="1"/>
</dbReference>
<keyword evidence="3" id="KW-1185">Reference proteome</keyword>
<dbReference type="PROSITE" id="PS51257">
    <property type="entry name" value="PROKAR_LIPOPROTEIN"/>
    <property type="match status" value="1"/>
</dbReference>
<evidence type="ECO:0000313" key="3">
    <source>
        <dbReference type="Proteomes" id="UP001607125"/>
    </source>
</evidence>
<organism evidence="2 3">
    <name type="scientific">Vibrio barjaei</name>
    <dbReference type="NCBI Taxonomy" id="1676683"/>
    <lineage>
        <taxon>Bacteria</taxon>
        <taxon>Pseudomonadati</taxon>
        <taxon>Pseudomonadota</taxon>
        <taxon>Gammaproteobacteria</taxon>
        <taxon>Vibrionales</taxon>
        <taxon>Vibrionaceae</taxon>
        <taxon>Vibrio</taxon>
    </lineage>
</organism>